<dbReference type="STRING" id="634436.SAMN05216361_1470"/>
<evidence type="ECO:0000313" key="11">
    <source>
        <dbReference type="Proteomes" id="UP000184520"/>
    </source>
</evidence>
<protein>
    <submittedName>
        <fullName evidence="10">ATP-binding cassette, subfamily B, MsbA/ATP-binding cassette, subfamily B, AbcA/BmrA</fullName>
    </submittedName>
</protein>
<dbReference type="Pfam" id="PF00005">
    <property type="entry name" value="ABC_tran"/>
    <property type="match status" value="1"/>
</dbReference>
<feature type="transmembrane region" description="Helical" evidence="7">
    <location>
        <begin position="33"/>
        <end position="55"/>
    </location>
</feature>
<evidence type="ECO:0000256" key="7">
    <source>
        <dbReference type="SAM" id="Phobius"/>
    </source>
</evidence>
<dbReference type="AlphaFoldDB" id="A0A1M5HH55"/>
<feature type="domain" description="ABC transporter" evidence="8">
    <location>
        <begin position="351"/>
        <end position="574"/>
    </location>
</feature>
<dbReference type="PROSITE" id="PS50929">
    <property type="entry name" value="ABC_TM1F"/>
    <property type="match status" value="1"/>
</dbReference>
<dbReference type="Gene3D" id="3.40.50.300">
    <property type="entry name" value="P-loop containing nucleotide triphosphate hydrolases"/>
    <property type="match status" value="1"/>
</dbReference>
<dbReference type="Gene3D" id="1.20.1560.10">
    <property type="entry name" value="ABC transporter type 1, transmembrane domain"/>
    <property type="match status" value="1"/>
</dbReference>
<dbReference type="EMBL" id="FQWD01000002">
    <property type="protein sequence ID" value="SHG15286.1"/>
    <property type="molecule type" value="Genomic_DNA"/>
</dbReference>
<dbReference type="PANTHER" id="PTHR43394:SF1">
    <property type="entry name" value="ATP-BINDING CASSETTE SUB-FAMILY B MEMBER 10, MITOCHONDRIAL"/>
    <property type="match status" value="1"/>
</dbReference>
<feature type="transmembrane region" description="Helical" evidence="7">
    <location>
        <begin position="75"/>
        <end position="93"/>
    </location>
</feature>
<sequence>MPGAQVAITEVHMFDSLRLHYGLKVFQSYKWSFIMVVALMVTETAVSLSVPYLIGQQSQSFLQEVTILNNNHLKYLYLWVALFAAQAALRFLSTYNVNLVGARLMAELSCRLYDHIQVLPIQYFQENKRGDVLSMLTNDLAVVSFFASSVLTNLIPNILVLIGAGILMYMIEPTIALLICFLVPLIYIILKLVSRGMQPISRALVQRQADSLAQASENIGAISLIKAFNKEEAESSKFKRRSNEILALRARQFRLQALLSPLIQFLASLCILVVVIMSVLKFNSGALGIPDLISLLLYGIVFTRPLGSLAGLYGQLQQVIGASERLLHVYHLESEPRDEHGTPMTIEHGDIVFDSVAFGFPQRGTILKDVSFHLKAGQNMLIYGQNGGGKTTMLHLLMRFYQPATGKILIDGQNIQQATTASLRHAIGLVSQDVLLLNGSIFDNLTYGLANPAADDVYKAASQAGLDHLIMRLPQGYDTQVGEGGVRLSGGQRQRIALARALLMKPKILLLDEPTSMLDEQARLSFKEEFHGLFAQFTVIMISHDPTLSDVADVVYQLENGTLQRQSIRSDYQE</sequence>
<reference evidence="11" key="1">
    <citation type="submission" date="2016-11" db="EMBL/GenBank/DDBJ databases">
        <authorList>
            <person name="Varghese N."/>
            <person name="Submissions S."/>
        </authorList>
    </citation>
    <scope>NUCLEOTIDE SEQUENCE [LARGE SCALE GENOMIC DNA]</scope>
    <source>
        <strain evidence="11">CGMCC 1.8995</strain>
    </source>
</reference>
<evidence type="ECO:0000256" key="2">
    <source>
        <dbReference type="ARBA" id="ARBA00022692"/>
    </source>
</evidence>
<organism evidence="10 11">
    <name type="scientific">Marisediminitalea aggregata</name>
    <dbReference type="NCBI Taxonomy" id="634436"/>
    <lineage>
        <taxon>Bacteria</taxon>
        <taxon>Pseudomonadati</taxon>
        <taxon>Pseudomonadota</taxon>
        <taxon>Gammaproteobacteria</taxon>
        <taxon>Alteromonadales</taxon>
        <taxon>Alteromonadaceae</taxon>
        <taxon>Marisediminitalea</taxon>
    </lineage>
</organism>
<keyword evidence="4 10" id="KW-0067">ATP-binding</keyword>
<keyword evidence="5 7" id="KW-1133">Transmembrane helix</keyword>
<evidence type="ECO:0000256" key="4">
    <source>
        <dbReference type="ARBA" id="ARBA00022840"/>
    </source>
</evidence>
<dbReference type="InterPro" id="IPR017871">
    <property type="entry name" value="ABC_transporter-like_CS"/>
</dbReference>
<dbReference type="InterPro" id="IPR036640">
    <property type="entry name" value="ABC1_TM_sf"/>
</dbReference>
<dbReference type="GO" id="GO:0005886">
    <property type="term" value="C:plasma membrane"/>
    <property type="evidence" value="ECO:0007669"/>
    <property type="project" value="UniProtKB-SubCell"/>
</dbReference>
<dbReference type="GO" id="GO:0016887">
    <property type="term" value="F:ATP hydrolysis activity"/>
    <property type="evidence" value="ECO:0007669"/>
    <property type="project" value="InterPro"/>
</dbReference>
<keyword evidence="6 7" id="KW-0472">Membrane</keyword>
<keyword evidence="2 7" id="KW-0812">Transmembrane</keyword>
<feature type="domain" description="ABC transmembrane type-1" evidence="9">
    <location>
        <begin position="34"/>
        <end position="318"/>
    </location>
</feature>
<dbReference type="PANTHER" id="PTHR43394">
    <property type="entry name" value="ATP-DEPENDENT PERMEASE MDL1, MITOCHONDRIAL"/>
    <property type="match status" value="1"/>
</dbReference>
<dbReference type="InterPro" id="IPR003593">
    <property type="entry name" value="AAA+_ATPase"/>
</dbReference>
<keyword evidence="11" id="KW-1185">Reference proteome</keyword>
<dbReference type="InterPro" id="IPR003439">
    <property type="entry name" value="ABC_transporter-like_ATP-bd"/>
</dbReference>
<feature type="transmembrane region" description="Helical" evidence="7">
    <location>
        <begin position="258"/>
        <end position="280"/>
    </location>
</feature>
<proteinExistence type="predicted"/>
<dbReference type="SUPFAM" id="SSF52540">
    <property type="entry name" value="P-loop containing nucleoside triphosphate hydrolases"/>
    <property type="match status" value="1"/>
</dbReference>
<accession>A0A1M5HH55</accession>
<evidence type="ECO:0000256" key="5">
    <source>
        <dbReference type="ARBA" id="ARBA00022989"/>
    </source>
</evidence>
<comment type="subcellular location">
    <subcellularLocation>
        <location evidence="1">Cell membrane</location>
        <topology evidence="1">Multi-pass membrane protein</topology>
    </subcellularLocation>
</comment>
<dbReference type="InterPro" id="IPR027417">
    <property type="entry name" value="P-loop_NTPase"/>
</dbReference>
<dbReference type="Pfam" id="PF00664">
    <property type="entry name" value="ABC_membrane"/>
    <property type="match status" value="1"/>
</dbReference>
<dbReference type="SUPFAM" id="SSF90123">
    <property type="entry name" value="ABC transporter transmembrane region"/>
    <property type="match status" value="1"/>
</dbReference>
<evidence type="ECO:0000256" key="6">
    <source>
        <dbReference type="ARBA" id="ARBA00023136"/>
    </source>
</evidence>
<dbReference type="PROSITE" id="PS00211">
    <property type="entry name" value="ABC_TRANSPORTER_1"/>
    <property type="match status" value="1"/>
</dbReference>
<evidence type="ECO:0000259" key="8">
    <source>
        <dbReference type="PROSITE" id="PS50893"/>
    </source>
</evidence>
<keyword evidence="3" id="KW-0547">Nucleotide-binding</keyword>
<gene>
    <name evidence="10" type="ORF">SAMN05216361_1470</name>
</gene>
<feature type="transmembrane region" description="Helical" evidence="7">
    <location>
        <begin position="175"/>
        <end position="193"/>
    </location>
</feature>
<dbReference type="Proteomes" id="UP000184520">
    <property type="component" value="Unassembled WGS sequence"/>
</dbReference>
<evidence type="ECO:0000313" key="10">
    <source>
        <dbReference type="EMBL" id="SHG15286.1"/>
    </source>
</evidence>
<dbReference type="GO" id="GO:0005524">
    <property type="term" value="F:ATP binding"/>
    <property type="evidence" value="ECO:0007669"/>
    <property type="project" value="UniProtKB-KW"/>
</dbReference>
<dbReference type="OrthoDB" id="9806127at2"/>
<dbReference type="SMART" id="SM00382">
    <property type="entry name" value="AAA"/>
    <property type="match status" value="1"/>
</dbReference>
<dbReference type="PROSITE" id="PS50893">
    <property type="entry name" value="ABC_TRANSPORTER_2"/>
    <property type="match status" value="1"/>
</dbReference>
<dbReference type="InterPro" id="IPR011527">
    <property type="entry name" value="ABC1_TM_dom"/>
</dbReference>
<dbReference type="InterPro" id="IPR039421">
    <property type="entry name" value="Type_1_exporter"/>
</dbReference>
<evidence type="ECO:0000256" key="3">
    <source>
        <dbReference type="ARBA" id="ARBA00022741"/>
    </source>
</evidence>
<feature type="transmembrane region" description="Helical" evidence="7">
    <location>
        <begin position="140"/>
        <end position="169"/>
    </location>
</feature>
<evidence type="ECO:0000259" key="9">
    <source>
        <dbReference type="PROSITE" id="PS50929"/>
    </source>
</evidence>
<evidence type="ECO:0000256" key="1">
    <source>
        <dbReference type="ARBA" id="ARBA00004651"/>
    </source>
</evidence>
<name>A0A1M5HH55_9ALTE</name>
<dbReference type="GO" id="GO:0015421">
    <property type="term" value="F:ABC-type oligopeptide transporter activity"/>
    <property type="evidence" value="ECO:0007669"/>
    <property type="project" value="TreeGrafter"/>
</dbReference>